<dbReference type="EMBL" id="PFAR01000040">
    <property type="protein sequence ID" value="PIR92969.1"/>
    <property type="molecule type" value="Genomic_DNA"/>
</dbReference>
<name>A0A2H0V3G6_9BACT</name>
<reference evidence="2" key="1">
    <citation type="submission" date="2017-09" db="EMBL/GenBank/DDBJ databases">
        <title>Depth-based differentiation of microbial function through sediment-hosted aquifers and enrichment of novel symbionts in the deep terrestrial subsurface.</title>
        <authorList>
            <person name="Probst A.J."/>
            <person name="Ladd B."/>
            <person name="Jarett J.K."/>
            <person name="Geller-Mcgrath D.E."/>
            <person name="Sieber C.M.K."/>
            <person name="Emerson J.B."/>
            <person name="Anantharaman K."/>
            <person name="Thomas B.C."/>
            <person name="Malmstrom R."/>
            <person name="Stieglmeier M."/>
            <person name="Klingl A."/>
            <person name="Woyke T."/>
            <person name="Ryan C.M."/>
            <person name="Banfield J.F."/>
        </authorList>
    </citation>
    <scope>NUCLEOTIDE SEQUENCE [LARGE SCALE GENOMIC DNA]</scope>
</reference>
<proteinExistence type="predicted"/>
<comment type="caution">
    <text evidence="1">The sequence shown here is derived from an EMBL/GenBank/DDBJ whole genome shotgun (WGS) entry which is preliminary data.</text>
</comment>
<organism evidence="1 2">
    <name type="scientific">Candidatus Falkowbacteria bacterium CG10_big_fil_rev_8_21_14_0_10_43_10</name>
    <dbReference type="NCBI Taxonomy" id="1974567"/>
    <lineage>
        <taxon>Bacteria</taxon>
        <taxon>Candidatus Falkowiibacteriota</taxon>
    </lineage>
</organism>
<protein>
    <submittedName>
        <fullName evidence="1">Uncharacterized protein</fullName>
    </submittedName>
</protein>
<dbReference type="AlphaFoldDB" id="A0A2H0V3G6"/>
<feature type="non-terminal residue" evidence="1">
    <location>
        <position position="501"/>
    </location>
</feature>
<dbReference type="Proteomes" id="UP000228626">
    <property type="component" value="Unassembled WGS sequence"/>
</dbReference>
<accession>A0A2H0V3G6</accession>
<sequence>MRIGSFTITAGAGEDVDITKINIRDNGTQDLGGDFQNLRLVAGNTIGTVIAGSAIGTTIGTLQTSVAYDYEFSPVTAVRIPNGNKLIVDVYADVLTNAADTATSFVGVKLYSVTATGVSTSASAGETSNESGQSVYIAASGTLTIENVPTSSQVQANIVNSSDTGSNEVELYKFKLTALTEAIDVTRFIITDTIVSTTYSATETNGKPTTSITNFKLFDGATQIGGIGTLYGTSTPTNGGYIDFNLGTGHEFIINAGGEKVITLKGLVNTFAYISSGATHKFSLDADPIEDDTTNAVVARGHDSSADKSGPASTLNGNEITVRRSYPVVTRENLPSSTLSPGSTDGATATVSKFKVTAVGGEIRLKKMTFSVTISDTTTSTALSLSNFRLFRNGVQIGNSEYDIYDGTGTAAADELSPGGTATLSTLKLNNSLGTKNGATETTTSTRMILVFSTTAELAGGGDGEGEEVISTGGTNTYEIKADIANAHRGTPATDSDSIVV</sequence>
<evidence type="ECO:0000313" key="2">
    <source>
        <dbReference type="Proteomes" id="UP000228626"/>
    </source>
</evidence>
<gene>
    <name evidence="1" type="ORF">COT99_03450</name>
</gene>
<evidence type="ECO:0000313" key="1">
    <source>
        <dbReference type="EMBL" id="PIR92969.1"/>
    </source>
</evidence>